<name>A0AA36AHP1_OCTVU</name>
<reference evidence="2" key="1">
    <citation type="submission" date="2023-08" db="EMBL/GenBank/DDBJ databases">
        <authorList>
            <person name="Alioto T."/>
            <person name="Alioto T."/>
            <person name="Gomez Garrido J."/>
        </authorList>
    </citation>
    <scope>NUCLEOTIDE SEQUENCE</scope>
</reference>
<gene>
    <name evidence="2" type="ORF">OCTVUL_1B011093</name>
</gene>
<keyword evidence="1" id="KW-0472">Membrane</keyword>
<dbReference type="Proteomes" id="UP001162480">
    <property type="component" value="Chromosome 1"/>
</dbReference>
<dbReference type="AlphaFoldDB" id="A0AA36AHP1"/>
<evidence type="ECO:0000313" key="3">
    <source>
        <dbReference type="Proteomes" id="UP001162480"/>
    </source>
</evidence>
<keyword evidence="1" id="KW-1133">Transmembrane helix</keyword>
<accession>A0AA36AHP1</accession>
<protein>
    <submittedName>
        <fullName evidence="2">Uncharacterized protein</fullName>
    </submittedName>
</protein>
<keyword evidence="1" id="KW-0812">Transmembrane</keyword>
<dbReference type="EMBL" id="OX597814">
    <property type="protein sequence ID" value="CAI9715693.1"/>
    <property type="molecule type" value="Genomic_DNA"/>
</dbReference>
<evidence type="ECO:0000256" key="1">
    <source>
        <dbReference type="SAM" id="Phobius"/>
    </source>
</evidence>
<organism evidence="2 3">
    <name type="scientific">Octopus vulgaris</name>
    <name type="common">Common octopus</name>
    <dbReference type="NCBI Taxonomy" id="6645"/>
    <lineage>
        <taxon>Eukaryota</taxon>
        <taxon>Metazoa</taxon>
        <taxon>Spiralia</taxon>
        <taxon>Lophotrochozoa</taxon>
        <taxon>Mollusca</taxon>
        <taxon>Cephalopoda</taxon>
        <taxon>Coleoidea</taxon>
        <taxon>Octopodiformes</taxon>
        <taxon>Octopoda</taxon>
        <taxon>Incirrata</taxon>
        <taxon>Octopodidae</taxon>
        <taxon>Octopus</taxon>
    </lineage>
</organism>
<evidence type="ECO:0000313" key="2">
    <source>
        <dbReference type="EMBL" id="CAI9715693.1"/>
    </source>
</evidence>
<proteinExistence type="predicted"/>
<keyword evidence="3" id="KW-1185">Reference proteome</keyword>
<feature type="transmembrane region" description="Helical" evidence="1">
    <location>
        <begin position="48"/>
        <end position="70"/>
    </location>
</feature>
<sequence length="71" mass="6805">MHVQCCICVHIPTAPAVITTGAIRSDVVLVAGVAASADIPGHGSSGSVVPGIIAVGAPAAFVTVGIVIFAA</sequence>